<evidence type="ECO:0000313" key="3">
    <source>
        <dbReference type="EMBL" id="MFC5532458.1"/>
    </source>
</evidence>
<accession>A0ABW0R665</accession>
<keyword evidence="3" id="KW-0282">Flagellum</keyword>
<keyword evidence="3" id="KW-0969">Cilium</keyword>
<comment type="similarity">
    <text evidence="1">Belongs to the FlgD family.</text>
</comment>
<dbReference type="Proteomes" id="UP001596108">
    <property type="component" value="Unassembled WGS sequence"/>
</dbReference>
<dbReference type="EMBL" id="JBHSNC010000057">
    <property type="protein sequence ID" value="MFC5532458.1"/>
    <property type="molecule type" value="Genomic_DNA"/>
</dbReference>
<organism evidence="3 4">
    <name type="scientific">Cohnella yongneupensis</name>
    <dbReference type="NCBI Taxonomy" id="425006"/>
    <lineage>
        <taxon>Bacteria</taxon>
        <taxon>Bacillati</taxon>
        <taxon>Bacillota</taxon>
        <taxon>Bacilli</taxon>
        <taxon>Bacillales</taxon>
        <taxon>Paenibacillaceae</taxon>
        <taxon>Cohnella</taxon>
    </lineage>
</organism>
<proteinExistence type="inferred from homology"/>
<reference evidence="4" key="1">
    <citation type="journal article" date="2019" name="Int. J. Syst. Evol. Microbiol.">
        <title>The Global Catalogue of Microorganisms (GCM) 10K type strain sequencing project: providing services to taxonomists for standard genome sequencing and annotation.</title>
        <authorList>
            <consortium name="The Broad Institute Genomics Platform"/>
            <consortium name="The Broad Institute Genome Sequencing Center for Infectious Disease"/>
            <person name="Wu L."/>
            <person name="Ma J."/>
        </authorList>
    </citation>
    <scope>NUCLEOTIDE SEQUENCE [LARGE SCALE GENOMIC DNA]</scope>
    <source>
        <strain evidence="4">CGMCC 1.18578</strain>
    </source>
</reference>
<dbReference type="Pfam" id="PF03963">
    <property type="entry name" value="FlgD"/>
    <property type="match status" value="1"/>
</dbReference>
<dbReference type="RefSeq" id="WP_378114420.1">
    <property type="nucleotide sequence ID" value="NZ_JBHSNC010000057.1"/>
</dbReference>
<name>A0ABW0R665_9BACL</name>
<evidence type="ECO:0000256" key="2">
    <source>
        <dbReference type="ARBA" id="ARBA00022795"/>
    </source>
</evidence>
<dbReference type="InterPro" id="IPR005648">
    <property type="entry name" value="FlgD"/>
</dbReference>
<evidence type="ECO:0000256" key="1">
    <source>
        <dbReference type="ARBA" id="ARBA00010577"/>
    </source>
</evidence>
<gene>
    <name evidence="3" type="ORF">ACFPQ4_23830</name>
</gene>
<keyword evidence="4" id="KW-1185">Reference proteome</keyword>
<comment type="caution">
    <text evidence="3">The sequence shown here is derived from an EMBL/GenBank/DDBJ whole genome shotgun (WGS) entry which is preliminary data.</text>
</comment>
<keyword evidence="2" id="KW-1005">Bacterial flagellum biogenesis</keyword>
<keyword evidence="3" id="KW-0966">Cell projection</keyword>
<protein>
    <submittedName>
        <fullName evidence="3">Flagellar hook capping FlgD N-terminal domain-containing protein</fullName>
    </submittedName>
</protein>
<evidence type="ECO:0000313" key="4">
    <source>
        <dbReference type="Proteomes" id="UP001596108"/>
    </source>
</evidence>
<sequence>MADSVLGTNNVWPNYATNNVQTAARTPTKELGKDQFLQILVTQLRNQDPMQPLQDKEFIAQMAQFSSLEQMMNMSKEVSSLRQSAGMVSGLIGKAVTWVDTLSDGTIQNRGGVVDSIVWRDGLQYATVQDSEVPIDQILSISEPSASKSEVDASE</sequence>